<evidence type="ECO:0000256" key="1">
    <source>
        <dbReference type="SAM" id="MobiDB-lite"/>
    </source>
</evidence>
<dbReference type="EMBL" id="JARJLG010000035">
    <property type="protein sequence ID" value="KAJ7765453.1"/>
    <property type="molecule type" value="Genomic_DNA"/>
</dbReference>
<dbReference type="InterPro" id="IPR023389">
    <property type="entry name" value="DOPA-like_sf"/>
</dbReference>
<evidence type="ECO:0000313" key="2">
    <source>
        <dbReference type="EMBL" id="KAJ7765453.1"/>
    </source>
</evidence>
<dbReference type="PANTHER" id="PTHR36423:SF2">
    <property type="entry name" value="AFR070WP"/>
    <property type="match status" value="1"/>
</dbReference>
<accession>A0AAD7JIE6</accession>
<feature type="non-terminal residue" evidence="2">
    <location>
        <position position="1"/>
    </location>
</feature>
<proteinExistence type="predicted"/>
<protein>
    <submittedName>
        <fullName evidence="2">Uncharacterized protein</fullName>
    </submittedName>
</protein>
<reference evidence="2" key="1">
    <citation type="submission" date="2023-03" db="EMBL/GenBank/DDBJ databases">
        <title>Massive genome expansion in bonnet fungi (Mycena s.s.) driven by repeated elements and novel gene families across ecological guilds.</title>
        <authorList>
            <consortium name="Lawrence Berkeley National Laboratory"/>
            <person name="Harder C.B."/>
            <person name="Miyauchi S."/>
            <person name="Viragh M."/>
            <person name="Kuo A."/>
            <person name="Thoen E."/>
            <person name="Andreopoulos B."/>
            <person name="Lu D."/>
            <person name="Skrede I."/>
            <person name="Drula E."/>
            <person name="Henrissat B."/>
            <person name="Morin E."/>
            <person name="Kohler A."/>
            <person name="Barry K."/>
            <person name="LaButti K."/>
            <person name="Morin E."/>
            <person name="Salamov A."/>
            <person name="Lipzen A."/>
            <person name="Mereny Z."/>
            <person name="Hegedus B."/>
            <person name="Baldrian P."/>
            <person name="Stursova M."/>
            <person name="Weitz H."/>
            <person name="Taylor A."/>
            <person name="Grigoriev I.V."/>
            <person name="Nagy L.G."/>
            <person name="Martin F."/>
            <person name="Kauserud H."/>
        </authorList>
    </citation>
    <scope>NUCLEOTIDE SEQUENCE</scope>
    <source>
        <strain evidence="2">CBHHK188m</strain>
    </source>
</reference>
<dbReference type="Proteomes" id="UP001215280">
    <property type="component" value="Unassembled WGS sequence"/>
</dbReference>
<gene>
    <name evidence="2" type="ORF">DFH07DRAFT_810657</name>
</gene>
<evidence type="ECO:0000313" key="3">
    <source>
        <dbReference type="Proteomes" id="UP001215280"/>
    </source>
</evidence>
<keyword evidence="3" id="KW-1185">Reference proteome</keyword>
<dbReference type="InterPro" id="IPR014980">
    <property type="entry name" value="DOPA_dioxygen"/>
</dbReference>
<dbReference type="Gene3D" id="3.30.70.1240">
    <property type="entry name" value="DOPA-like domains"/>
    <property type="match status" value="1"/>
</dbReference>
<comment type="caution">
    <text evidence="2">The sequence shown here is derived from an EMBL/GenBank/DDBJ whole genome shotgun (WGS) entry which is preliminary data.</text>
</comment>
<feature type="compositionally biased region" description="Basic and acidic residues" evidence="1">
    <location>
        <begin position="114"/>
        <end position="143"/>
    </location>
</feature>
<sequence length="180" mass="20136">MSETFKPEGSPAPPSSTHAAFPAPILSSNNGFDFHIYYHTDVAAEAQHARTLLRIYRFWDRPVGPHRTPMFEVNMFTPHQTGALFSWLAVNRGPCSLVSLKFKFNLQFYPQRPHPPEHARRARGSHDPRDVDGARAPPQDRHIRPQAQGGVSWRATTPGRCGVGERFNGRDPTLTNGGQS</sequence>
<feature type="region of interest" description="Disordered" evidence="1">
    <location>
        <begin position="111"/>
        <end position="180"/>
    </location>
</feature>
<dbReference type="SUPFAM" id="SSF143410">
    <property type="entry name" value="DOPA-like"/>
    <property type="match status" value="1"/>
</dbReference>
<dbReference type="AlphaFoldDB" id="A0AAD7JIE6"/>
<dbReference type="PANTHER" id="PTHR36423">
    <property type="entry name" value="AFR070WP"/>
    <property type="match status" value="1"/>
</dbReference>
<dbReference type="Pfam" id="PF08883">
    <property type="entry name" value="DOPA_dioxygen"/>
    <property type="match status" value="1"/>
</dbReference>
<name>A0AAD7JIE6_9AGAR</name>
<organism evidence="2 3">
    <name type="scientific">Mycena maculata</name>
    <dbReference type="NCBI Taxonomy" id="230809"/>
    <lineage>
        <taxon>Eukaryota</taxon>
        <taxon>Fungi</taxon>
        <taxon>Dikarya</taxon>
        <taxon>Basidiomycota</taxon>
        <taxon>Agaricomycotina</taxon>
        <taxon>Agaricomycetes</taxon>
        <taxon>Agaricomycetidae</taxon>
        <taxon>Agaricales</taxon>
        <taxon>Marasmiineae</taxon>
        <taxon>Mycenaceae</taxon>
        <taxon>Mycena</taxon>
    </lineage>
</organism>
<feature type="region of interest" description="Disordered" evidence="1">
    <location>
        <begin position="1"/>
        <end position="20"/>
    </location>
</feature>